<dbReference type="PANTHER" id="PTHR46246:SF1">
    <property type="entry name" value="GUANOSINE-3',5'-BIS(DIPHOSPHATE) 3'-PYROPHOSPHOHYDROLASE MESH1"/>
    <property type="match status" value="1"/>
</dbReference>
<accession>A0A9Q9IPZ6</accession>
<gene>
    <name evidence="1" type="ORF">Daura_25015</name>
</gene>
<reference evidence="1" key="1">
    <citation type="submission" date="2021-04" db="EMBL/GenBank/DDBJ databases">
        <title>Dactylosporangium aurantiacum NRRL B-8018 full assembly.</title>
        <authorList>
            <person name="Hartkoorn R.C."/>
            <person name="Beaudoing E."/>
            <person name="Hot D."/>
        </authorList>
    </citation>
    <scope>NUCLEOTIDE SEQUENCE</scope>
    <source>
        <strain evidence="1">NRRL B-8018</strain>
    </source>
</reference>
<dbReference type="InterPro" id="IPR052194">
    <property type="entry name" value="MESH1"/>
</dbReference>
<organism evidence="1 2">
    <name type="scientific">Dactylosporangium aurantiacum</name>
    <dbReference type="NCBI Taxonomy" id="35754"/>
    <lineage>
        <taxon>Bacteria</taxon>
        <taxon>Bacillati</taxon>
        <taxon>Actinomycetota</taxon>
        <taxon>Actinomycetes</taxon>
        <taxon>Micromonosporales</taxon>
        <taxon>Micromonosporaceae</taxon>
        <taxon>Dactylosporangium</taxon>
    </lineage>
</organism>
<dbReference type="KEGG" id="daur:Daura_25015"/>
<evidence type="ECO:0000313" key="1">
    <source>
        <dbReference type="EMBL" id="UWZ59133.1"/>
    </source>
</evidence>
<dbReference type="Gene3D" id="1.10.3210.10">
    <property type="entry name" value="Hypothetical protein af1432"/>
    <property type="match status" value="1"/>
</dbReference>
<protein>
    <submittedName>
        <fullName evidence="1">Bifunctional (P)ppGpp synthetase/guanosine-3',5'-bis(Diphosphate) 3'-pyrophosphohydrolase</fullName>
    </submittedName>
</protein>
<name>A0A9Q9IPZ6_9ACTN</name>
<keyword evidence="2" id="KW-1185">Reference proteome</keyword>
<evidence type="ECO:0000313" key="2">
    <source>
        <dbReference type="Proteomes" id="UP001058003"/>
    </source>
</evidence>
<dbReference type="GO" id="GO:0008893">
    <property type="term" value="F:guanosine-3',5'-bis(diphosphate) 3'-diphosphatase activity"/>
    <property type="evidence" value="ECO:0007669"/>
    <property type="project" value="TreeGrafter"/>
</dbReference>
<dbReference type="SUPFAM" id="SSF109604">
    <property type="entry name" value="HD-domain/PDEase-like"/>
    <property type="match status" value="1"/>
</dbReference>
<proteinExistence type="predicted"/>
<dbReference type="PANTHER" id="PTHR46246">
    <property type="entry name" value="GUANOSINE-3',5'-BIS(DIPHOSPHATE) 3'-PYROPHOSPHOHYDROLASE MESH1"/>
    <property type="match status" value="1"/>
</dbReference>
<dbReference type="EMBL" id="CP073767">
    <property type="protein sequence ID" value="UWZ59133.1"/>
    <property type="molecule type" value="Genomic_DNA"/>
</dbReference>
<dbReference type="Proteomes" id="UP001058003">
    <property type="component" value="Chromosome"/>
</dbReference>
<dbReference type="RefSeq" id="WP_033362831.1">
    <property type="nucleotide sequence ID" value="NZ_CP073767.1"/>
</dbReference>
<dbReference type="AlphaFoldDB" id="A0A9Q9IPZ6"/>
<dbReference type="OrthoDB" id="5186830at2"/>
<sequence length="145" mass="16281">MSDDAALLEEAIALACRAHHGQRYPSPEREPYIQHPLRVMLAVRPFRAQMVAVLHDVLEETPVTTADLRAAGLPDVVVAAVEAITHRPENTYEEYIEQVAGNPLARQVKLADLADNLANNQRLARTPDVVDRIDRYERAVRRLRG</sequence>